<feature type="compositionally biased region" description="Basic and acidic residues" evidence="1">
    <location>
        <begin position="111"/>
        <end position="122"/>
    </location>
</feature>
<feature type="compositionally biased region" description="Pro residues" evidence="1">
    <location>
        <begin position="11"/>
        <end position="29"/>
    </location>
</feature>
<gene>
    <name evidence="2" type="ORF">EYF80_033084</name>
</gene>
<dbReference type="AlphaFoldDB" id="A0A4Z2GTL0"/>
<feature type="compositionally biased region" description="Basic residues" evidence="1">
    <location>
        <begin position="92"/>
        <end position="102"/>
    </location>
</feature>
<evidence type="ECO:0000313" key="2">
    <source>
        <dbReference type="EMBL" id="TNN56739.1"/>
    </source>
</evidence>
<name>A0A4Z2GTL0_9TELE</name>
<evidence type="ECO:0000313" key="3">
    <source>
        <dbReference type="Proteomes" id="UP000314294"/>
    </source>
</evidence>
<proteinExistence type="predicted"/>
<comment type="caution">
    <text evidence="2">The sequence shown here is derived from an EMBL/GenBank/DDBJ whole genome shotgun (WGS) entry which is preliminary data.</text>
</comment>
<reference evidence="2 3" key="1">
    <citation type="submission" date="2019-03" db="EMBL/GenBank/DDBJ databases">
        <title>First draft genome of Liparis tanakae, snailfish: a comprehensive survey of snailfish specific genes.</title>
        <authorList>
            <person name="Kim W."/>
            <person name="Song I."/>
            <person name="Jeong J.-H."/>
            <person name="Kim D."/>
            <person name="Kim S."/>
            <person name="Ryu S."/>
            <person name="Song J.Y."/>
            <person name="Lee S.K."/>
        </authorList>
    </citation>
    <scope>NUCLEOTIDE SEQUENCE [LARGE SCALE GENOMIC DNA]</scope>
    <source>
        <tissue evidence="2">Muscle</tissue>
    </source>
</reference>
<evidence type="ECO:0000256" key="1">
    <source>
        <dbReference type="SAM" id="MobiDB-lite"/>
    </source>
</evidence>
<accession>A0A4Z2GTL0</accession>
<dbReference type="Proteomes" id="UP000314294">
    <property type="component" value="Unassembled WGS sequence"/>
</dbReference>
<feature type="region of interest" description="Disordered" evidence="1">
    <location>
        <begin position="1"/>
        <end position="122"/>
    </location>
</feature>
<protein>
    <submittedName>
        <fullName evidence="2">Uncharacterized protein</fullName>
    </submittedName>
</protein>
<organism evidence="2 3">
    <name type="scientific">Liparis tanakae</name>
    <name type="common">Tanaka's snailfish</name>
    <dbReference type="NCBI Taxonomy" id="230148"/>
    <lineage>
        <taxon>Eukaryota</taxon>
        <taxon>Metazoa</taxon>
        <taxon>Chordata</taxon>
        <taxon>Craniata</taxon>
        <taxon>Vertebrata</taxon>
        <taxon>Euteleostomi</taxon>
        <taxon>Actinopterygii</taxon>
        <taxon>Neopterygii</taxon>
        <taxon>Teleostei</taxon>
        <taxon>Neoteleostei</taxon>
        <taxon>Acanthomorphata</taxon>
        <taxon>Eupercaria</taxon>
        <taxon>Perciformes</taxon>
        <taxon>Cottioidei</taxon>
        <taxon>Cottales</taxon>
        <taxon>Liparidae</taxon>
        <taxon>Liparis</taxon>
    </lineage>
</organism>
<dbReference type="EMBL" id="SRLO01000422">
    <property type="protein sequence ID" value="TNN56739.1"/>
    <property type="molecule type" value="Genomic_DNA"/>
</dbReference>
<sequence length="122" mass="13350">MFVIGSSRGPGPGPDPRPPPGVRPAPPSSPRAGTGKASEYKAGEEEEKREEERRRCPPTDRQLQLLHPGKAPLSPPPLRLLSVRRAAELRAARGRAGRRRRSSSGQPVQEEAEKEKPPDRAR</sequence>
<keyword evidence="3" id="KW-1185">Reference proteome</keyword>